<reference evidence="3" key="1">
    <citation type="submission" date="2016-06" db="UniProtKB">
        <authorList>
            <consortium name="WormBaseParasite"/>
        </authorList>
    </citation>
    <scope>IDENTIFICATION</scope>
</reference>
<gene>
    <name evidence="1" type="ORF">GPUH_LOCUS15430</name>
</gene>
<dbReference type="EMBL" id="UYRT01082426">
    <property type="protein sequence ID" value="VDN25982.1"/>
    <property type="molecule type" value="Genomic_DNA"/>
</dbReference>
<evidence type="ECO:0000313" key="2">
    <source>
        <dbReference type="Proteomes" id="UP000271098"/>
    </source>
</evidence>
<evidence type="ECO:0000313" key="3">
    <source>
        <dbReference type="WBParaSite" id="GPUH_0001545101-mRNA-1"/>
    </source>
</evidence>
<dbReference type="WBParaSite" id="GPUH_0001545101-mRNA-1">
    <property type="protein sequence ID" value="GPUH_0001545101-mRNA-1"/>
    <property type="gene ID" value="GPUH_0001545101"/>
</dbReference>
<accession>A0A183E389</accession>
<dbReference type="Proteomes" id="UP000271098">
    <property type="component" value="Unassembled WGS sequence"/>
</dbReference>
<keyword evidence="2" id="KW-1185">Reference proteome</keyword>
<reference evidence="1 2" key="2">
    <citation type="submission" date="2018-11" db="EMBL/GenBank/DDBJ databases">
        <authorList>
            <consortium name="Pathogen Informatics"/>
        </authorList>
    </citation>
    <scope>NUCLEOTIDE SEQUENCE [LARGE SCALE GENOMIC DNA]</scope>
</reference>
<proteinExistence type="predicted"/>
<protein>
    <submittedName>
        <fullName evidence="3">AIG1-type G domain-containing protein</fullName>
    </submittedName>
</protein>
<dbReference type="OrthoDB" id="10516000at2759"/>
<name>A0A183E389_9BILA</name>
<organism evidence="3">
    <name type="scientific">Gongylonema pulchrum</name>
    <dbReference type="NCBI Taxonomy" id="637853"/>
    <lineage>
        <taxon>Eukaryota</taxon>
        <taxon>Metazoa</taxon>
        <taxon>Ecdysozoa</taxon>
        <taxon>Nematoda</taxon>
        <taxon>Chromadorea</taxon>
        <taxon>Rhabditida</taxon>
        <taxon>Spirurina</taxon>
        <taxon>Spiruromorpha</taxon>
        <taxon>Spiruroidea</taxon>
        <taxon>Gongylonematidae</taxon>
        <taxon>Gongylonema</taxon>
    </lineage>
</organism>
<evidence type="ECO:0000313" key="1">
    <source>
        <dbReference type="EMBL" id="VDN25982.1"/>
    </source>
</evidence>
<dbReference type="AlphaFoldDB" id="A0A183E389"/>
<sequence length="92" mass="10158">MGPSTLQALRVVCSRGSATQQRRTVKTREGYENEPPLALNNLIRGESSNADLVLVNLPQHRGDMPASRLLQSLDAITERLARVVVFRTTCDP</sequence>